<feature type="non-terminal residue" evidence="1">
    <location>
        <position position="1"/>
    </location>
</feature>
<reference evidence="1" key="1">
    <citation type="submission" date="2021-06" db="EMBL/GenBank/DDBJ databases">
        <authorList>
            <person name="Kallberg Y."/>
            <person name="Tangrot J."/>
            <person name="Rosling A."/>
        </authorList>
    </citation>
    <scope>NUCLEOTIDE SEQUENCE</scope>
    <source>
        <strain evidence="1">AZ414A</strain>
    </source>
</reference>
<dbReference type="OrthoDB" id="2436368at2759"/>
<name>A0A9N9DS97_9GLOM</name>
<dbReference type="AlphaFoldDB" id="A0A9N9DS97"/>
<protein>
    <submittedName>
        <fullName evidence="1">2492_t:CDS:1</fullName>
    </submittedName>
</protein>
<organism evidence="1 2">
    <name type="scientific">Diversispora eburnea</name>
    <dbReference type="NCBI Taxonomy" id="1213867"/>
    <lineage>
        <taxon>Eukaryota</taxon>
        <taxon>Fungi</taxon>
        <taxon>Fungi incertae sedis</taxon>
        <taxon>Mucoromycota</taxon>
        <taxon>Glomeromycotina</taxon>
        <taxon>Glomeromycetes</taxon>
        <taxon>Diversisporales</taxon>
        <taxon>Diversisporaceae</taxon>
        <taxon>Diversispora</taxon>
    </lineage>
</organism>
<sequence>EESGFHISVKNITQSMLEKQKTKTKVKDTSSIKKFEFTLYNIKDVSKSIDTFSCKDIVYYKRCCYSLAISNRINSDKERLVALSCFDEREMLYEKPNQMYGNDEENWENKPQNSDVKIQLLKDKTVIIVVNTSGIYKRTLNNDKIIFKQTFLNASFDKIEKFQLPQQLLISLLREKKNANVSNALDLLHTSIIKSYFMVHSFRNRHNIIEMYSLITGDLEMLFERHESSAAPNVIRSSPIFAISQNEEILAFCRGTTSITLFLIENGLEITTKQLEGRRGRIYKIVTIEFIDNDSKLLIALEEETENLS</sequence>
<dbReference type="Proteomes" id="UP000789706">
    <property type="component" value="Unassembled WGS sequence"/>
</dbReference>
<proteinExistence type="predicted"/>
<accession>A0A9N9DS97</accession>
<dbReference type="EMBL" id="CAJVPK010005604">
    <property type="protein sequence ID" value="CAG8645573.1"/>
    <property type="molecule type" value="Genomic_DNA"/>
</dbReference>
<keyword evidence="2" id="KW-1185">Reference proteome</keyword>
<comment type="caution">
    <text evidence="1">The sequence shown here is derived from an EMBL/GenBank/DDBJ whole genome shotgun (WGS) entry which is preliminary data.</text>
</comment>
<evidence type="ECO:0000313" key="1">
    <source>
        <dbReference type="EMBL" id="CAG8645573.1"/>
    </source>
</evidence>
<evidence type="ECO:0000313" key="2">
    <source>
        <dbReference type="Proteomes" id="UP000789706"/>
    </source>
</evidence>
<feature type="non-terminal residue" evidence="1">
    <location>
        <position position="309"/>
    </location>
</feature>
<gene>
    <name evidence="1" type="ORF">DEBURN_LOCUS11302</name>
</gene>